<name>A0ABD2IN16_HETSC</name>
<evidence type="ECO:0000313" key="4">
    <source>
        <dbReference type="Proteomes" id="UP001620645"/>
    </source>
</evidence>
<feature type="domain" description="CCHC-type" evidence="2">
    <location>
        <begin position="151"/>
        <end position="166"/>
    </location>
</feature>
<keyword evidence="1" id="KW-0863">Zinc-finger</keyword>
<gene>
    <name evidence="3" type="ORF">niasHS_011548</name>
</gene>
<evidence type="ECO:0000259" key="2">
    <source>
        <dbReference type="PROSITE" id="PS50158"/>
    </source>
</evidence>
<dbReference type="PROSITE" id="PS50158">
    <property type="entry name" value="ZF_CCHC"/>
    <property type="match status" value="1"/>
</dbReference>
<dbReference type="EMBL" id="JBICCN010000291">
    <property type="protein sequence ID" value="KAL3080676.1"/>
    <property type="molecule type" value="Genomic_DNA"/>
</dbReference>
<dbReference type="GO" id="GO:0019899">
    <property type="term" value="F:enzyme binding"/>
    <property type="evidence" value="ECO:0007669"/>
    <property type="project" value="UniProtKB-ARBA"/>
</dbReference>
<proteinExistence type="predicted"/>
<dbReference type="Proteomes" id="UP001620645">
    <property type="component" value="Unassembled WGS sequence"/>
</dbReference>
<evidence type="ECO:0000313" key="3">
    <source>
        <dbReference type="EMBL" id="KAL3080676.1"/>
    </source>
</evidence>
<protein>
    <recommendedName>
        <fullName evidence="2">CCHC-type domain-containing protein</fullName>
    </recommendedName>
</protein>
<keyword evidence="4" id="KW-1185">Reference proteome</keyword>
<dbReference type="InterPro" id="IPR036875">
    <property type="entry name" value="Znf_CCHC_sf"/>
</dbReference>
<keyword evidence="1" id="KW-0862">Zinc</keyword>
<reference evidence="3 4" key="1">
    <citation type="submission" date="2024-10" db="EMBL/GenBank/DDBJ databases">
        <authorList>
            <person name="Kim D."/>
        </authorList>
    </citation>
    <scope>NUCLEOTIDE SEQUENCE [LARGE SCALE GENOMIC DNA]</scope>
    <source>
        <strain evidence="3">Taebaek</strain>
    </source>
</reference>
<comment type="caution">
    <text evidence="3">The sequence shown here is derived from an EMBL/GenBank/DDBJ whole genome shotgun (WGS) entry which is preliminary data.</text>
</comment>
<dbReference type="InterPro" id="IPR001878">
    <property type="entry name" value="Znf_CCHC"/>
</dbReference>
<sequence>MAGHVNADCPDAVCVSCKKTGHWVRQCLSEAAAKCCVVCSVRQHKSGTCWVLAKWVKIRIRAEDCSLLEDFVLRRAAETAAGEKDNVLLEWVHPGYLHQITGTVAGVRAHPGHREPAHLRAWVRLQKKTAVCLDWAASDFIRTISTTTNMCFICFERGHVKKDCSQMQLRLQFEEIRRSIGNSQRVTNASDPDNAKTFWASWDGTRDGAIRRHHYMQLGEEGRGAKRETAVGTGLSIGPFEEMRQEGLRLRREEQRARRHCPWDAAELEQRLGHDRPRLLLSSITDQMWFWKEQRLMEVVREDGKIKCASCRAVLD</sequence>
<dbReference type="SMART" id="SM00343">
    <property type="entry name" value="ZnF_C2HC"/>
    <property type="match status" value="2"/>
</dbReference>
<evidence type="ECO:0000256" key="1">
    <source>
        <dbReference type="PROSITE-ProRule" id="PRU00047"/>
    </source>
</evidence>
<dbReference type="AlphaFoldDB" id="A0ABD2IN16"/>
<dbReference type="SUPFAM" id="SSF57756">
    <property type="entry name" value="Retrovirus zinc finger-like domains"/>
    <property type="match status" value="2"/>
</dbReference>
<keyword evidence="1" id="KW-0479">Metal-binding</keyword>
<accession>A0ABD2IN16</accession>
<dbReference type="GO" id="GO:0008270">
    <property type="term" value="F:zinc ion binding"/>
    <property type="evidence" value="ECO:0007669"/>
    <property type="project" value="UniProtKB-KW"/>
</dbReference>
<organism evidence="3 4">
    <name type="scientific">Heterodera schachtii</name>
    <name type="common">Sugarbeet cyst nematode worm</name>
    <name type="synonym">Tylenchus schachtii</name>
    <dbReference type="NCBI Taxonomy" id="97005"/>
    <lineage>
        <taxon>Eukaryota</taxon>
        <taxon>Metazoa</taxon>
        <taxon>Ecdysozoa</taxon>
        <taxon>Nematoda</taxon>
        <taxon>Chromadorea</taxon>
        <taxon>Rhabditida</taxon>
        <taxon>Tylenchina</taxon>
        <taxon>Tylenchomorpha</taxon>
        <taxon>Tylenchoidea</taxon>
        <taxon>Heteroderidae</taxon>
        <taxon>Heteroderinae</taxon>
        <taxon>Heterodera</taxon>
    </lineage>
</organism>